<evidence type="ECO:0000256" key="1">
    <source>
        <dbReference type="SAM" id="MobiDB-lite"/>
    </source>
</evidence>
<feature type="compositionally biased region" description="Acidic residues" evidence="1">
    <location>
        <begin position="143"/>
        <end position="154"/>
    </location>
</feature>
<keyword evidence="3" id="KW-1185">Reference proteome</keyword>
<accession>X6MZB9</accession>
<name>X6MZB9_RETFI</name>
<sequence length="528" mass="60464">MQIWANINNGMGKDESEEESEENDVRKRGKNVKITSMFALVKKQNNEMSKGKEKTSEKQGKEKKGERNKKEEEEEEDPTLDGFIVSDSENISKNNHKQQRGKERQKTKKKKKKPHKQEKSKQEREKRKASEQKSEPEQRQELEPEPEQEQEQEPEQGQGKVPEHEQELEPERKQEPEQEPEPEQKQEPKGGELKESEKEKEKESEAVSTSVVGDENDENEHIIEKQKKEQKLQSNVKKSLFDFFKGKKQADVSNSDNTNEECVQYHETNEKKTLSDTVSNKAIHTNALSNTAKDAHEIDTSYTLEDNVNPPQHVISNENSSSKGSQGTPISSHNNDVLTPPHQINHRIHISPSLSKTSQLPSGTTPPKLFPIFTRNSAERCKNSPAQNKKDQGSAKAKRRRCLTCSTSDVSAEGDNDQCSFCISQQLGTPCCINCNRRLSMLAYCTWKKSPAFAQYSQLFARQFRVSIQTDADMLPFEKYCIILCEQCHPLLKHLSCKFKEKCNKIKGFYPSKMYKYFLLLALINTSN</sequence>
<dbReference type="AlphaFoldDB" id="X6MZB9"/>
<feature type="compositionally biased region" description="Basic and acidic residues" evidence="1">
    <location>
        <begin position="219"/>
        <end position="231"/>
    </location>
</feature>
<dbReference type="EMBL" id="ASPP01014175">
    <property type="protein sequence ID" value="ETO18988.1"/>
    <property type="molecule type" value="Genomic_DNA"/>
</dbReference>
<feature type="compositionally biased region" description="Basic and acidic residues" evidence="1">
    <location>
        <begin position="49"/>
        <end position="71"/>
    </location>
</feature>
<proteinExistence type="predicted"/>
<comment type="caution">
    <text evidence="2">The sequence shown here is derived from an EMBL/GenBank/DDBJ whole genome shotgun (WGS) entry which is preliminary data.</text>
</comment>
<reference evidence="2 3" key="1">
    <citation type="journal article" date="2013" name="Curr. Biol.">
        <title>The Genome of the Foraminiferan Reticulomyxa filosa.</title>
        <authorList>
            <person name="Glockner G."/>
            <person name="Hulsmann N."/>
            <person name="Schleicher M."/>
            <person name="Noegel A.A."/>
            <person name="Eichinger L."/>
            <person name="Gallinger C."/>
            <person name="Pawlowski J."/>
            <person name="Sierra R."/>
            <person name="Euteneuer U."/>
            <person name="Pillet L."/>
            <person name="Moustafa A."/>
            <person name="Platzer M."/>
            <person name="Groth M."/>
            <person name="Szafranski K."/>
            <person name="Schliwa M."/>
        </authorList>
    </citation>
    <scope>NUCLEOTIDE SEQUENCE [LARGE SCALE GENOMIC DNA]</scope>
</reference>
<dbReference type="OMA" id="INHRIHI"/>
<feature type="compositionally biased region" description="Basic residues" evidence="1">
    <location>
        <begin position="94"/>
        <end position="116"/>
    </location>
</feature>
<organism evidence="2 3">
    <name type="scientific">Reticulomyxa filosa</name>
    <dbReference type="NCBI Taxonomy" id="46433"/>
    <lineage>
        <taxon>Eukaryota</taxon>
        <taxon>Sar</taxon>
        <taxon>Rhizaria</taxon>
        <taxon>Retaria</taxon>
        <taxon>Foraminifera</taxon>
        <taxon>Monothalamids</taxon>
        <taxon>Reticulomyxidae</taxon>
        <taxon>Reticulomyxa</taxon>
    </lineage>
</organism>
<feature type="compositionally biased region" description="Basic and acidic residues" evidence="1">
    <location>
        <begin position="117"/>
        <end position="142"/>
    </location>
</feature>
<feature type="region of interest" description="Disordered" evidence="1">
    <location>
        <begin position="1"/>
        <end position="233"/>
    </location>
</feature>
<evidence type="ECO:0000313" key="2">
    <source>
        <dbReference type="EMBL" id="ETO18988.1"/>
    </source>
</evidence>
<dbReference type="Proteomes" id="UP000023152">
    <property type="component" value="Unassembled WGS sequence"/>
</dbReference>
<evidence type="ECO:0000313" key="3">
    <source>
        <dbReference type="Proteomes" id="UP000023152"/>
    </source>
</evidence>
<feature type="compositionally biased region" description="Polar residues" evidence="1">
    <location>
        <begin position="303"/>
        <end position="337"/>
    </location>
</feature>
<protein>
    <submittedName>
        <fullName evidence="2">Uncharacterized protein</fullName>
    </submittedName>
</protein>
<feature type="compositionally biased region" description="Basic and acidic residues" evidence="1">
    <location>
        <begin position="161"/>
        <end position="205"/>
    </location>
</feature>
<gene>
    <name evidence="2" type="ORF">RFI_18251</name>
</gene>
<feature type="region of interest" description="Disordered" evidence="1">
    <location>
        <begin position="303"/>
        <end position="341"/>
    </location>
</feature>